<protein>
    <submittedName>
        <fullName evidence="1">Uncharacterized protein</fullName>
    </submittedName>
</protein>
<dbReference type="Proteomes" id="UP000270094">
    <property type="component" value="Unassembled WGS sequence"/>
</dbReference>
<gene>
    <name evidence="1" type="ORF">SVUK_LOCUS14200</name>
</gene>
<evidence type="ECO:0000313" key="1">
    <source>
        <dbReference type="EMBL" id="VDM79202.1"/>
    </source>
</evidence>
<dbReference type="EMBL" id="UYYB01104298">
    <property type="protein sequence ID" value="VDM79202.1"/>
    <property type="molecule type" value="Genomic_DNA"/>
</dbReference>
<evidence type="ECO:0000313" key="2">
    <source>
        <dbReference type="Proteomes" id="UP000270094"/>
    </source>
</evidence>
<proteinExistence type="predicted"/>
<organism evidence="1 2">
    <name type="scientific">Strongylus vulgaris</name>
    <name type="common">Blood worm</name>
    <dbReference type="NCBI Taxonomy" id="40348"/>
    <lineage>
        <taxon>Eukaryota</taxon>
        <taxon>Metazoa</taxon>
        <taxon>Ecdysozoa</taxon>
        <taxon>Nematoda</taxon>
        <taxon>Chromadorea</taxon>
        <taxon>Rhabditida</taxon>
        <taxon>Rhabditina</taxon>
        <taxon>Rhabditomorpha</taxon>
        <taxon>Strongyloidea</taxon>
        <taxon>Strongylidae</taxon>
        <taxon>Strongylus</taxon>
    </lineage>
</organism>
<dbReference type="AlphaFoldDB" id="A0A3P7LIU3"/>
<sequence>MFLFASGDVNGWLRPYVVLLSTCDIEKLHMNRITMTVSGFFSEATWSLARVMEFHVGIPRGDELATRKWNNEAP</sequence>
<accession>A0A3P7LIU3</accession>
<keyword evidence="2" id="KW-1185">Reference proteome</keyword>
<reference evidence="1 2" key="1">
    <citation type="submission" date="2018-11" db="EMBL/GenBank/DDBJ databases">
        <authorList>
            <consortium name="Pathogen Informatics"/>
        </authorList>
    </citation>
    <scope>NUCLEOTIDE SEQUENCE [LARGE SCALE GENOMIC DNA]</scope>
</reference>
<name>A0A3P7LIU3_STRVU</name>